<dbReference type="PANTHER" id="PTHR11101">
    <property type="entry name" value="PHOSPHATE TRANSPORTER"/>
    <property type="match status" value="1"/>
</dbReference>
<dbReference type="GO" id="GO:0035435">
    <property type="term" value="P:phosphate ion transmembrane transport"/>
    <property type="evidence" value="ECO:0007669"/>
    <property type="project" value="TreeGrafter"/>
</dbReference>
<keyword evidence="6 8" id="KW-1133">Transmembrane helix</keyword>
<dbReference type="PANTHER" id="PTHR11101:SF67">
    <property type="entry name" value="PHOSPHATE TRANSPORTER"/>
    <property type="match status" value="1"/>
</dbReference>
<accession>A0A3P7JEF5</accession>
<dbReference type="InterPro" id="IPR001204">
    <property type="entry name" value="Phos_transporter"/>
</dbReference>
<keyword evidence="5 8" id="KW-0812">Transmembrane</keyword>
<dbReference type="Proteomes" id="UP000270094">
    <property type="component" value="Unassembled WGS sequence"/>
</dbReference>
<dbReference type="GO" id="GO:0005315">
    <property type="term" value="F:phosphate transmembrane transporter activity"/>
    <property type="evidence" value="ECO:0007669"/>
    <property type="project" value="InterPro"/>
</dbReference>
<evidence type="ECO:0000256" key="3">
    <source>
        <dbReference type="ARBA" id="ARBA00022448"/>
    </source>
</evidence>
<evidence type="ECO:0000256" key="4">
    <source>
        <dbReference type="ARBA" id="ARBA00022592"/>
    </source>
</evidence>
<feature type="transmembrane region" description="Helical" evidence="8">
    <location>
        <begin position="73"/>
        <end position="94"/>
    </location>
</feature>
<protein>
    <submittedName>
        <fullName evidence="9">Uncharacterized protein</fullName>
    </submittedName>
</protein>
<keyword evidence="3" id="KW-0813">Transport</keyword>
<gene>
    <name evidence="9" type="ORF">SVUK_LOCUS14081</name>
</gene>
<keyword evidence="10" id="KW-1185">Reference proteome</keyword>
<sequence length="154" mass="17650">MIVDFAVLRRSNPFESGLRVLPIFYFVCIAFNVLMVTWDGSKGISFCSFIYRHHTLQVPYLILVLHFNEIPVWGAVIIALGCGFIAAMFVQFFLKPRIHRKIQDEMAVKSRTQCVVVNPDLVTDRYIIGKEVKDAESGSYTSSMFQSPLIYFKN</sequence>
<evidence type="ECO:0000256" key="1">
    <source>
        <dbReference type="ARBA" id="ARBA00004141"/>
    </source>
</evidence>
<reference evidence="9 10" key="1">
    <citation type="submission" date="2018-11" db="EMBL/GenBank/DDBJ databases">
        <authorList>
            <consortium name="Pathogen Informatics"/>
        </authorList>
    </citation>
    <scope>NUCLEOTIDE SEQUENCE [LARGE SCALE GENOMIC DNA]</scope>
</reference>
<evidence type="ECO:0000256" key="6">
    <source>
        <dbReference type="ARBA" id="ARBA00022989"/>
    </source>
</evidence>
<evidence type="ECO:0000256" key="2">
    <source>
        <dbReference type="ARBA" id="ARBA00009916"/>
    </source>
</evidence>
<evidence type="ECO:0000313" key="10">
    <source>
        <dbReference type="Proteomes" id="UP000270094"/>
    </source>
</evidence>
<evidence type="ECO:0000256" key="7">
    <source>
        <dbReference type="ARBA" id="ARBA00023136"/>
    </source>
</evidence>
<comment type="similarity">
    <text evidence="2">Belongs to the inorganic phosphate transporter (PiT) (TC 2.A.20) family.</text>
</comment>
<keyword evidence="7 8" id="KW-0472">Membrane</keyword>
<proteinExistence type="inferred from homology"/>
<organism evidence="9 10">
    <name type="scientific">Strongylus vulgaris</name>
    <name type="common">Blood worm</name>
    <dbReference type="NCBI Taxonomy" id="40348"/>
    <lineage>
        <taxon>Eukaryota</taxon>
        <taxon>Metazoa</taxon>
        <taxon>Ecdysozoa</taxon>
        <taxon>Nematoda</taxon>
        <taxon>Chromadorea</taxon>
        <taxon>Rhabditida</taxon>
        <taxon>Rhabditina</taxon>
        <taxon>Rhabditomorpha</taxon>
        <taxon>Strongyloidea</taxon>
        <taxon>Strongylidae</taxon>
        <taxon>Strongylus</taxon>
    </lineage>
</organism>
<keyword evidence="4" id="KW-0592">Phosphate transport</keyword>
<comment type="subcellular location">
    <subcellularLocation>
        <location evidence="1">Membrane</location>
        <topology evidence="1">Multi-pass membrane protein</topology>
    </subcellularLocation>
</comment>
<dbReference type="GO" id="GO:0016020">
    <property type="term" value="C:membrane"/>
    <property type="evidence" value="ECO:0007669"/>
    <property type="project" value="UniProtKB-SubCell"/>
</dbReference>
<dbReference type="EMBL" id="UYYB01103904">
    <property type="protein sequence ID" value="VDM79083.1"/>
    <property type="molecule type" value="Genomic_DNA"/>
</dbReference>
<dbReference type="OrthoDB" id="260807at2759"/>
<dbReference type="AlphaFoldDB" id="A0A3P7JEF5"/>
<evidence type="ECO:0000256" key="5">
    <source>
        <dbReference type="ARBA" id="ARBA00022692"/>
    </source>
</evidence>
<evidence type="ECO:0000313" key="9">
    <source>
        <dbReference type="EMBL" id="VDM79083.1"/>
    </source>
</evidence>
<evidence type="ECO:0000256" key="8">
    <source>
        <dbReference type="SAM" id="Phobius"/>
    </source>
</evidence>
<name>A0A3P7JEF5_STRVU</name>
<feature type="transmembrane region" description="Helical" evidence="8">
    <location>
        <begin position="20"/>
        <end position="38"/>
    </location>
</feature>